<dbReference type="EMBL" id="SMOG01000013">
    <property type="protein sequence ID" value="TDF72887.1"/>
    <property type="molecule type" value="Genomic_DNA"/>
</dbReference>
<dbReference type="Proteomes" id="UP000294588">
    <property type="component" value="Unassembled WGS sequence"/>
</dbReference>
<comment type="caution">
    <text evidence="1">The sequence shown here is derived from an EMBL/GenBank/DDBJ whole genome shotgun (WGS) entry which is preliminary data.</text>
</comment>
<name>A0AC61QIW7_9BACT</name>
<accession>A0AC61QIW7</accession>
<gene>
    <name evidence="1" type="ORF">E0946_04855</name>
</gene>
<reference evidence="1" key="1">
    <citation type="submission" date="2019-03" db="EMBL/GenBank/DDBJ databases">
        <title>Candidatus Syntrophosphaera thermopropionivorans: a novel player in syntrophic propionate oxidation during anaerobic digestion.</title>
        <authorList>
            <person name="Dyksma S."/>
        </authorList>
    </citation>
    <scope>NUCLEOTIDE SEQUENCE</scope>
    <source>
        <strain evidence="1">W5</strain>
    </source>
</reference>
<sequence>MYKHLALIIALLSIFTICLGQWHIDENFDNITTLPAGWTIHDDGDGMVWRNLNNATHAHSGTRAAFCDNYLPNQNADWLITPQLNIAEGDSLIFYTRSWISTEQLKVYVSTTGTAINNFTTQLVHLQNIGTTYQRVSLNLSNWANQIIYIGFLWNCINYGILIDDVQIGQPLIIQPALNLPESFSFIQGETLTVDFTPFITCTDINSCTLSVSGNVNINVQINGRIVTFSSPDFTGSENVTFTMTDNISGLSASDTVVVEVLPVPTIDLGIIEIPSPREFEYQNHSFIPALKVQNLGTASYSGMLSISCNILNSSGTSVYSYDEFHPLDLQPGNSVTITLSTSCVITSEGNYNAIFSLISEDGNPANNTLEKSFTVVNRITQGGPDTFGYRFIDSNDEAGPEFNWIDISSTGTSTIMYQVPSWAGDDNFSEAIPMGFPFPFYGQQYNNMYVDINGEILLSESNWQKPYPNTGWDSDGNMFNYAYPIPGYNAMPTLIAVYWDDLFAEQGISDIYFQTFGEAPNRYTVVQWNNLRFLAGTGGTPQLKFEVIFYENGDILMQYHTTHTGQSGSNVPHQNGQSATVAIQNQDATIGLCYLREIVINNQYQGVEPPGNLLHDNLAIKFFTGIDEQPPHLTYTAAGNTFNRTPLLKVNAIDLSPITSLALHYDTGEGWQSMEYTSQSGTLYYFQLPELPQGAELNYYFTATDSEGNTGSLPEDAPTHFYSFKILPTADTEVLIAYSGRQDYQRIELPVYTNLLDNLNISYDIYNWEEYDSFRFPLQYKAILCYANVGSHTAISDTLSLALMQYLDSGTTTEPKNVFFASDGFAGSTHANPNTSLIKKLFNAYFRSYYVPTGSGGGTNGLAGPEVFSYQYGSILCYTYSPIGIVGNEYQVYADSPDCIFRYDSCPDWYAAEVQYPEIGAQSAFLFEDGPIDGHAYLYHGVCATTVTLPIYKAFYFSFDFSQVYQEAQRYELMSDLMQWFGISPDANEDYNIPQVETKINGNYPNPFNPETTISFTLAKNAKVKLDIYNVRGQKIKTLLNDNLSAGIHNCIWDGKDDNGQIVSSAMYIVRLDDGNKIKQHKMMLIK</sequence>
<evidence type="ECO:0000313" key="1">
    <source>
        <dbReference type="EMBL" id="TDF72887.1"/>
    </source>
</evidence>
<proteinExistence type="predicted"/>
<protein>
    <submittedName>
        <fullName evidence="1">T9SS type A sorting domain-containing protein</fullName>
    </submittedName>
</protein>
<keyword evidence="2" id="KW-1185">Reference proteome</keyword>
<organism evidence="1 2">
    <name type="scientific">Candidatus Syntrophosphaera thermopropionivorans</name>
    <dbReference type="NCBI Taxonomy" id="2593015"/>
    <lineage>
        <taxon>Bacteria</taxon>
        <taxon>Pseudomonadati</taxon>
        <taxon>Candidatus Cloacimonadota</taxon>
        <taxon>Candidatus Cloacimonadia</taxon>
        <taxon>Candidatus Cloacimonadales</taxon>
        <taxon>Candidatus Cloacimonadaceae</taxon>
        <taxon>Candidatus Syntrophosphaera</taxon>
    </lineage>
</organism>
<evidence type="ECO:0000313" key="2">
    <source>
        <dbReference type="Proteomes" id="UP000294588"/>
    </source>
</evidence>